<dbReference type="CDD" id="cd03128">
    <property type="entry name" value="GAT_1"/>
    <property type="match status" value="1"/>
</dbReference>
<protein>
    <recommendedName>
        <fullName evidence="1">Flavodoxin-like domain-containing protein</fullName>
    </recommendedName>
</protein>
<dbReference type="Proteomes" id="UP001499924">
    <property type="component" value="Unassembled WGS sequence"/>
</dbReference>
<evidence type="ECO:0000313" key="2">
    <source>
        <dbReference type="EMBL" id="GAA3162283.1"/>
    </source>
</evidence>
<dbReference type="Pfam" id="PF12724">
    <property type="entry name" value="Flavodoxin_5"/>
    <property type="match status" value="1"/>
</dbReference>
<comment type="caution">
    <text evidence="2">The sequence shown here is derived from an EMBL/GenBank/DDBJ whole genome shotgun (WGS) entry which is preliminary data.</text>
</comment>
<feature type="domain" description="Flavodoxin-like" evidence="1">
    <location>
        <begin position="62"/>
        <end position="220"/>
    </location>
</feature>
<keyword evidence="3" id="KW-1185">Reference proteome</keyword>
<dbReference type="InterPro" id="IPR029039">
    <property type="entry name" value="Flavoprotein-like_sf"/>
</dbReference>
<sequence length="234" mass="24761">MIGVCTSLLTRRRLCPRIGTVVRVFRPDDDRCDVGPSTRGRPTLIGAPAARHGESMDDTPRVLVAYATAAGSTAGIAERIAEVLRSDGAQVTCRPVGPDLDPDGFDAVVVGSAVHSMAWLPPALDFLRRVPTDGAPVWVFSVGGTNPSGRIAHSVVGMEAEKVARGFPADLDVRDHRVFAGVVVTAGLPLWGRILARAVGGRPGDRRDWPAIEAWARQIAGVLRARATTPPDPA</sequence>
<proteinExistence type="predicted"/>
<accession>A0ABP6P446</accession>
<dbReference type="InterPro" id="IPR026816">
    <property type="entry name" value="Flavodoxin_dom"/>
</dbReference>
<dbReference type="InterPro" id="IPR008254">
    <property type="entry name" value="Flavodoxin/NO_synth"/>
</dbReference>
<reference evidence="3" key="1">
    <citation type="journal article" date="2019" name="Int. J. Syst. Evol. Microbiol.">
        <title>The Global Catalogue of Microorganisms (GCM) 10K type strain sequencing project: providing services to taxonomists for standard genome sequencing and annotation.</title>
        <authorList>
            <consortium name="The Broad Institute Genomics Platform"/>
            <consortium name="The Broad Institute Genome Sequencing Center for Infectious Disease"/>
            <person name="Wu L."/>
            <person name="Ma J."/>
        </authorList>
    </citation>
    <scope>NUCLEOTIDE SEQUENCE [LARGE SCALE GENOMIC DNA]</scope>
    <source>
        <strain evidence="3">JCM 15614</strain>
    </source>
</reference>
<name>A0ABP6P446_9ACTN</name>
<organism evidence="2 3">
    <name type="scientific">Blastococcus jejuensis</name>
    <dbReference type="NCBI Taxonomy" id="351224"/>
    <lineage>
        <taxon>Bacteria</taxon>
        <taxon>Bacillati</taxon>
        <taxon>Actinomycetota</taxon>
        <taxon>Actinomycetes</taxon>
        <taxon>Geodermatophilales</taxon>
        <taxon>Geodermatophilaceae</taxon>
        <taxon>Blastococcus</taxon>
    </lineage>
</organism>
<dbReference type="EMBL" id="BAAAVV010000002">
    <property type="protein sequence ID" value="GAA3162283.1"/>
    <property type="molecule type" value="Genomic_DNA"/>
</dbReference>
<dbReference type="SUPFAM" id="SSF52218">
    <property type="entry name" value="Flavoproteins"/>
    <property type="match status" value="1"/>
</dbReference>
<evidence type="ECO:0000259" key="1">
    <source>
        <dbReference type="PROSITE" id="PS50902"/>
    </source>
</evidence>
<dbReference type="Gene3D" id="3.40.50.360">
    <property type="match status" value="1"/>
</dbReference>
<dbReference type="PROSITE" id="PS50902">
    <property type="entry name" value="FLAVODOXIN_LIKE"/>
    <property type="match status" value="1"/>
</dbReference>
<gene>
    <name evidence="2" type="ORF">GCM10010531_12540</name>
</gene>
<evidence type="ECO:0000313" key="3">
    <source>
        <dbReference type="Proteomes" id="UP001499924"/>
    </source>
</evidence>